<evidence type="ECO:0000313" key="19">
    <source>
        <dbReference type="Proteomes" id="UP000515208"/>
    </source>
</evidence>
<feature type="compositionally biased region" description="Polar residues" evidence="16">
    <location>
        <begin position="23"/>
        <end position="35"/>
    </location>
</feature>
<evidence type="ECO:0000256" key="1">
    <source>
        <dbReference type="ARBA" id="ARBA00004479"/>
    </source>
</evidence>
<dbReference type="KEGG" id="bbis:104981509"/>
<dbReference type="InterPro" id="IPR013783">
    <property type="entry name" value="Ig-like_fold"/>
</dbReference>
<proteinExistence type="predicted"/>
<dbReference type="CDD" id="cd00098">
    <property type="entry name" value="IgC1"/>
    <property type="match status" value="1"/>
</dbReference>
<keyword evidence="7 17" id="KW-1133">Transmembrane helix</keyword>
<keyword evidence="8 17" id="KW-0472">Membrane</keyword>
<dbReference type="SMART" id="SM00408">
    <property type="entry name" value="IGc2"/>
    <property type="match status" value="4"/>
</dbReference>
<dbReference type="PROSITE" id="PS50835">
    <property type="entry name" value="IG_LIKE"/>
    <property type="match status" value="4"/>
</dbReference>
<name>A0A6P3GBA0_BISBB</name>
<evidence type="ECO:0000256" key="4">
    <source>
        <dbReference type="ARBA" id="ARBA00022729"/>
    </source>
</evidence>
<dbReference type="InterPro" id="IPR003598">
    <property type="entry name" value="Ig_sub2"/>
</dbReference>
<evidence type="ECO:0000256" key="13">
    <source>
        <dbReference type="ARBA" id="ARBA00067496"/>
    </source>
</evidence>
<feature type="region of interest" description="Disordered" evidence="16">
    <location>
        <begin position="804"/>
        <end position="825"/>
    </location>
</feature>
<evidence type="ECO:0000256" key="15">
    <source>
        <dbReference type="ARBA" id="ARBA00082780"/>
    </source>
</evidence>
<dbReference type="InterPro" id="IPR013162">
    <property type="entry name" value="CD80_C2-set"/>
</dbReference>
<evidence type="ECO:0000256" key="5">
    <source>
        <dbReference type="ARBA" id="ARBA00022737"/>
    </source>
</evidence>
<comment type="subcellular location">
    <subcellularLocation>
        <location evidence="1">Membrane</location>
        <topology evidence="1">Single-pass type I membrane protein</topology>
    </subcellularLocation>
</comment>
<keyword evidence="9" id="KW-1015">Disulfide bond</keyword>
<evidence type="ECO:0000259" key="18">
    <source>
        <dbReference type="PROSITE" id="PS50835"/>
    </source>
</evidence>
<dbReference type="GO" id="GO:0005886">
    <property type="term" value="C:plasma membrane"/>
    <property type="evidence" value="ECO:0007669"/>
    <property type="project" value="TreeGrafter"/>
</dbReference>
<accession>A0A6P3GBA0</accession>
<dbReference type="Proteomes" id="UP000515208">
    <property type="component" value="Unplaced"/>
</dbReference>
<dbReference type="RefSeq" id="XP_010828958.1">
    <property type="nucleotide sequence ID" value="XM_010830656.1"/>
</dbReference>
<keyword evidence="10" id="KW-0325">Glycoprotein</keyword>
<dbReference type="CTD" id="4162"/>
<feature type="region of interest" description="Disordered" evidence="16">
    <location>
        <begin position="894"/>
        <end position="920"/>
    </location>
</feature>
<feature type="region of interest" description="Disordered" evidence="16">
    <location>
        <begin position="1"/>
        <end position="42"/>
    </location>
</feature>
<dbReference type="InterPro" id="IPR007110">
    <property type="entry name" value="Ig-like_dom"/>
</dbReference>
<evidence type="ECO:0000256" key="6">
    <source>
        <dbReference type="ARBA" id="ARBA00022889"/>
    </source>
</evidence>
<evidence type="ECO:0000256" key="11">
    <source>
        <dbReference type="ARBA" id="ARBA00023319"/>
    </source>
</evidence>
<keyword evidence="5" id="KW-0677">Repeat</keyword>
<dbReference type="Pfam" id="PF08205">
    <property type="entry name" value="C2-set_2"/>
    <property type="match status" value="1"/>
</dbReference>
<keyword evidence="4" id="KW-0732">Signal</keyword>
<evidence type="ECO:0000256" key="3">
    <source>
        <dbReference type="ARBA" id="ARBA00022692"/>
    </source>
</evidence>
<organism evidence="19 20">
    <name type="scientific">Bison bison bison</name>
    <name type="common">North American plains bison</name>
    <dbReference type="NCBI Taxonomy" id="43346"/>
    <lineage>
        <taxon>Eukaryota</taxon>
        <taxon>Metazoa</taxon>
        <taxon>Chordata</taxon>
        <taxon>Craniata</taxon>
        <taxon>Vertebrata</taxon>
        <taxon>Euteleostomi</taxon>
        <taxon>Mammalia</taxon>
        <taxon>Eutheria</taxon>
        <taxon>Laurasiatheria</taxon>
        <taxon>Artiodactyla</taxon>
        <taxon>Ruminantia</taxon>
        <taxon>Pecora</taxon>
        <taxon>Bovidae</taxon>
        <taxon>Bovinae</taxon>
        <taxon>Bison</taxon>
    </lineage>
</organism>
<protein>
    <recommendedName>
        <fullName evidence="13">Cell surface glycoprotein MUC18</fullName>
    </recommendedName>
    <alternativeName>
        <fullName evidence="15">Melanoma cell adhesion molecule</fullName>
    </alternativeName>
    <alternativeName>
        <fullName evidence="14">Melanoma-associated antigen MUC18</fullName>
    </alternativeName>
</protein>
<comment type="function">
    <text evidence="12">Plays a role in cell adhesion, and in cohesion of the endothelial monolayer at intercellular junctions in vascular tissue. Its expression may allow melanoma cells to interact with cellular elements of the vascular system, thereby enhancing hematogeneous tumor spread. Could be an adhesion molecule active in neural crest cells during embryonic development. Acts as a surface receptor that triggers tyrosine phosphorylation of FYN and PTK2/FAK1, and a transient increase in the intracellular calcium concentration.</text>
</comment>
<dbReference type="GeneID" id="104981509"/>
<gene>
    <name evidence="20" type="primary">MCAM</name>
</gene>
<keyword evidence="3 17" id="KW-0812">Transmembrane</keyword>
<feature type="compositionally biased region" description="Basic and acidic residues" evidence="16">
    <location>
        <begin position="903"/>
        <end position="920"/>
    </location>
</feature>
<evidence type="ECO:0000256" key="8">
    <source>
        <dbReference type="ARBA" id="ARBA00023136"/>
    </source>
</evidence>
<feature type="transmembrane region" description="Helical" evidence="17">
    <location>
        <begin position="834"/>
        <end position="857"/>
    </location>
</feature>
<dbReference type="FunFam" id="2.60.40.10:FF:001086">
    <property type="entry name" value="Cell surface glycoprotein MUC18"/>
    <property type="match status" value="1"/>
</dbReference>
<dbReference type="InterPro" id="IPR036179">
    <property type="entry name" value="Ig-like_dom_sf"/>
</dbReference>
<keyword evidence="11" id="KW-0393">Immunoglobulin domain</keyword>
<dbReference type="OrthoDB" id="10010939at2759"/>
<feature type="domain" description="Ig-like" evidence="18">
    <location>
        <begin position="526"/>
        <end position="621"/>
    </location>
</feature>
<feature type="domain" description="Ig-like" evidence="18">
    <location>
        <begin position="626"/>
        <end position="706"/>
    </location>
</feature>
<keyword evidence="19" id="KW-1185">Reference proteome</keyword>
<feature type="region of interest" description="Disordered" evidence="16">
    <location>
        <begin position="178"/>
        <end position="235"/>
    </location>
</feature>
<evidence type="ECO:0000256" key="16">
    <source>
        <dbReference type="SAM" id="MobiDB-lite"/>
    </source>
</evidence>
<keyword evidence="6" id="KW-0130">Cell adhesion</keyword>
<dbReference type="AlphaFoldDB" id="A0A6P3GBA0"/>
<evidence type="ECO:0000256" key="17">
    <source>
        <dbReference type="SAM" id="Phobius"/>
    </source>
</evidence>
<feature type="domain" description="Ig-like" evidence="18">
    <location>
        <begin position="421"/>
        <end position="524"/>
    </location>
</feature>
<dbReference type="SMART" id="SM00409">
    <property type="entry name" value="IG"/>
    <property type="match status" value="5"/>
</dbReference>
<dbReference type="InterPro" id="IPR003599">
    <property type="entry name" value="Ig_sub"/>
</dbReference>
<dbReference type="CDD" id="cd00096">
    <property type="entry name" value="Ig"/>
    <property type="match status" value="1"/>
</dbReference>
<dbReference type="Gene3D" id="2.60.40.10">
    <property type="entry name" value="Immunoglobulins"/>
    <property type="match status" value="5"/>
</dbReference>
<evidence type="ECO:0000313" key="20">
    <source>
        <dbReference type="RefSeq" id="XP_010828958.1"/>
    </source>
</evidence>
<evidence type="ECO:0000256" key="7">
    <source>
        <dbReference type="ARBA" id="ARBA00022989"/>
    </source>
</evidence>
<evidence type="ECO:0000256" key="9">
    <source>
        <dbReference type="ARBA" id="ARBA00023157"/>
    </source>
</evidence>
<dbReference type="PANTHER" id="PTHR11973">
    <property type="entry name" value="CELL SURFACE GLYCOPROTEIN MUC18-RELATED"/>
    <property type="match status" value="1"/>
</dbReference>
<evidence type="ECO:0000256" key="14">
    <source>
        <dbReference type="ARBA" id="ARBA00078069"/>
    </source>
</evidence>
<evidence type="ECO:0000256" key="10">
    <source>
        <dbReference type="ARBA" id="ARBA00023180"/>
    </source>
</evidence>
<reference evidence="20" key="1">
    <citation type="submission" date="2025-08" db="UniProtKB">
        <authorList>
            <consortium name="RefSeq"/>
        </authorList>
    </citation>
    <scope>IDENTIFICATION</scope>
    <source>
        <tissue evidence="20">Blood</tissue>
    </source>
</reference>
<keyword evidence="2" id="KW-0597">Phosphoprotein</keyword>
<dbReference type="SUPFAM" id="SSF48726">
    <property type="entry name" value="Immunoglobulin"/>
    <property type="match status" value="4"/>
</dbReference>
<evidence type="ECO:0000256" key="2">
    <source>
        <dbReference type="ARBA" id="ARBA00022553"/>
    </source>
</evidence>
<dbReference type="InterPro" id="IPR051116">
    <property type="entry name" value="Surface_Rcpt/Adhesion_Mol"/>
</dbReference>
<dbReference type="Pfam" id="PF13927">
    <property type="entry name" value="Ig_3"/>
    <property type="match status" value="2"/>
</dbReference>
<evidence type="ECO:0000256" key="12">
    <source>
        <dbReference type="ARBA" id="ARBA00056535"/>
    </source>
</evidence>
<sequence>MRHRMPETDPTSPRGGFCESGKTPLSQPQPGSTPEFSRPAVMETPPSRALLSLAGSDIIPVIVPPPPLPRPFSGPLYNGAFASFSTQGGDELTDGAKDMGETTSGQDRGRFPLFNLFPNIFHPAPQYPGKLSPRLGLVSEARRSRNLKIQARWDKCDNFGPRPGLQGLGAVPGLRPQQWCNRSGKPDFSGAEVRGSGGGGGQKSLKGSEVPIKDTKDLPVAPPPGGPPGLQGLAGAKRGLTRWDSSIRASFSLQPPRRHLSLPPELGAPELTLPLYGRSGVARFSWLCFPSSSRWLAGKGEWQREQLLQAGVSEGHGEQLELTQQLVPPPTPPGVPGEAEQPEPELLEVEEKRMLIFRVRQGQGQSEPGEYHNRLSLQDKGTTLVLTGVTPHDDRIFTCQGKRRAQEHRIRLRVYKAPEEPSIQVNTLGISVNSEEPVEVATCVGRNGYPVPQVTWYKNGQSLKEEKNRVHIQSSQTEESNGLFTLRSVLQAQVSKEDKDAQFYCELSYRLPSGNHMKESKEVTVPVFYPAERVWLEVEPEGMLKEGDRVEIRCLADGNPQPHFSIIKQNLHTREMEEERTDDNGVLVLDPAQKEHSGRYECQGLDLETTTSLQSDQQELVVNYVSDVRVSPAAPESQEGSSLTLNCEAESNQDLQFQWLREKTGKLLAKGQALQLHNLKREEGGGYRCLASVPSVPGLNRSQLVNVAIFGPPWMALREKKMWVKENSVLNLSCEASGHPRPSIMWSIQGTANEQDQEPQSVLSVLNVLVTPELLETGAECVASNSLGRNTTIIFLELDSNRTSNLSTSTVSPPARANGTSTEKKLTEPESKGVVIVAVTVCVLVLALLGAVLYFFYKKGKLPCGRSGKQEITLPPSRKSEFVVEVKSDKLPEEMGLLQGSSGDKRAPGDQGEKYIDLRH</sequence>
<dbReference type="GO" id="GO:0005055">
    <property type="term" value="F:laminin receptor activity"/>
    <property type="evidence" value="ECO:0007669"/>
    <property type="project" value="TreeGrafter"/>
</dbReference>
<dbReference type="PANTHER" id="PTHR11973:SF18">
    <property type="entry name" value="CELL SURFACE GLYCOPROTEIN MUC18"/>
    <property type="match status" value="1"/>
</dbReference>
<feature type="domain" description="Ig-like" evidence="18">
    <location>
        <begin position="713"/>
        <end position="792"/>
    </location>
</feature>